<dbReference type="GeneID" id="54489172"/>
<organism evidence="4 5">
    <name type="scientific">Pseudovirgaria hyperparasitica</name>
    <dbReference type="NCBI Taxonomy" id="470096"/>
    <lineage>
        <taxon>Eukaryota</taxon>
        <taxon>Fungi</taxon>
        <taxon>Dikarya</taxon>
        <taxon>Ascomycota</taxon>
        <taxon>Pezizomycotina</taxon>
        <taxon>Dothideomycetes</taxon>
        <taxon>Dothideomycetes incertae sedis</taxon>
        <taxon>Acrospermales</taxon>
        <taxon>Acrospermaceae</taxon>
        <taxon>Pseudovirgaria</taxon>
    </lineage>
</organism>
<accession>A0A6A6WB48</accession>
<dbReference type="InterPro" id="IPR000675">
    <property type="entry name" value="Cutinase/axe"/>
</dbReference>
<evidence type="ECO:0000313" key="5">
    <source>
        <dbReference type="Proteomes" id="UP000799437"/>
    </source>
</evidence>
<dbReference type="GO" id="GO:0052689">
    <property type="term" value="F:carboxylic ester hydrolase activity"/>
    <property type="evidence" value="ECO:0007669"/>
    <property type="project" value="UniProtKB-ARBA"/>
</dbReference>
<dbReference type="EMBL" id="ML996570">
    <property type="protein sequence ID" value="KAF2758827.1"/>
    <property type="molecule type" value="Genomic_DNA"/>
</dbReference>
<dbReference type="PANTHER" id="PTHR33630">
    <property type="entry name" value="CUTINASE RV1984C-RELATED-RELATED"/>
    <property type="match status" value="1"/>
</dbReference>
<keyword evidence="1" id="KW-0378">Hydrolase</keyword>
<name>A0A6A6WB48_9PEZI</name>
<dbReference type="SUPFAM" id="SSF53474">
    <property type="entry name" value="alpha/beta-Hydrolases"/>
    <property type="match status" value="1"/>
</dbReference>
<dbReference type="AlphaFoldDB" id="A0A6A6WB48"/>
<proteinExistence type="predicted"/>
<evidence type="ECO:0000256" key="1">
    <source>
        <dbReference type="ARBA" id="ARBA00022801"/>
    </source>
</evidence>
<keyword evidence="3" id="KW-0732">Signal</keyword>
<protein>
    <submittedName>
        <fullName evidence="4">Putative acetylxylan esterase</fullName>
    </submittedName>
</protein>
<evidence type="ECO:0000313" key="4">
    <source>
        <dbReference type="EMBL" id="KAF2758827.1"/>
    </source>
</evidence>
<feature type="chain" id="PRO_5025401216" evidence="3">
    <location>
        <begin position="22"/>
        <end position="238"/>
    </location>
</feature>
<gene>
    <name evidence="4" type="ORF">EJ05DRAFT_509727</name>
</gene>
<keyword evidence="5" id="KW-1185">Reference proteome</keyword>
<evidence type="ECO:0000256" key="3">
    <source>
        <dbReference type="SAM" id="SignalP"/>
    </source>
</evidence>
<reference evidence="4" key="1">
    <citation type="journal article" date="2020" name="Stud. Mycol.">
        <title>101 Dothideomycetes genomes: a test case for predicting lifestyles and emergence of pathogens.</title>
        <authorList>
            <person name="Haridas S."/>
            <person name="Albert R."/>
            <person name="Binder M."/>
            <person name="Bloem J."/>
            <person name="Labutti K."/>
            <person name="Salamov A."/>
            <person name="Andreopoulos B."/>
            <person name="Baker S."/>
            <person name="Barry K."/>
            <person name="Bills G."/>
            <person name="Bluhm B."/>
            <person name="Cannon C."/>
            <person name="Castanera R."/>
            <person name="Culley D."/>
            <person name="Daum C."/>
            <person name="Ezra D."/>
            <person name="Gonzalez J."/>
            <person name="Henrissat B."/>
            <person name="Kuo A."/>
            <person name="Liang C."/>
            <person name="Lipzen A."/>
            <person name="Lutzoni F."/>
            <person name="Magnuson J."/>
            <person name="Mondo S."/>
            <person name="Nolan M."/>
            <person name="Ohm R."/>
            <person name="Pangilinan J."/>
            <person name="Park H.-J."/>
            <person name="Ramirez L."/>
            <person name="Alfaro M."/>
            <person name="Sun H."/>
            <person name="Tritt A."/>
            <person name="Yoshinaga Y."/>
            <person name="Zwiers L.-H."/>
            <person name="Turgeon B."/>
            <person name="Goodwin S."/>
            <person name="Spatafora J."/>
            <person name="Crous P."/>
            <person name="Grigoriev I."/>
        </authorList>
    </citation>
    <scope>NUCLEOTIDE SEQUENCE</scope>
    <source>
        <strain evidence="4">CBS 121739</strain>
    </source>
</reference>
<evidence type="ECO:0000256" key="2">
    <source>
        <dbReference type="ARBA" id="ARBA00023157"/>
    </source>
</evidence>
<dbReference type="InterPro" id="IPR029058">
    <property type="entry name" value="AB_hydrolase_fold"/>
</dbReference>
<keyword evidence="2" id="KW-1015">Disulfide bond</keyword>
<sequence>MFSVASTITIALGLLSVPSVAQQTAAAKCAPAGAVHGIFLRGESLADDGDPSPLNVLYQLSDDLYRRLPGSTVLGLRYDFTNSNKLAAAHNGSAMLQQYVADYAASCPDSKISLMGYSLGAVAVMDAICGTGQIGTIPITAMDSKYNKNVAAIVAYGDETHAPNQPWNVGNCTNGVGYLPRFVNLGCAPFAKAMRSYCDYYDEQCCSYMPNNGNQGHHSYMTKYNGDVVNFIASKVGK</sequence>
<dbReference type="Gene3D" id="3.40.50.1820">
    <property type="entry name" value="alpha/beta hydrolase"/>
    <property type="match status" value="1"/>
</dbReference>
<dbReference type="OrthoDB" id="2586582at2759"/>
<dbReference type="SMART" id="SM01110">
    <property type="entry name" value="Cutinase"/>
    <property type="match status" value="1"/>
</dbReference>
<dbReference type="RefSeq" id="XP_033601278.1">
    <property type="nucleotide sequence ID" value="XM_033748118.1"/>
</dbReference>
<feature type="signal peptide" evidence="3">
    <location>
        <begin position="1"/>
        <end position="21"/>
    </location>
</feature>
<dbReference type="PANTHER" id="PTHR33630:SF9">
    <property type="entry name" value="CUTINASE 4"/>
    <property type="match status" value="1"/>
</dbReference>
<dbReference type="Pfam" id="PF01083">
    <property type="entry name" value="Cutinase"/>
    <property type="match status" value="1"/>
</dbReference>
<dbReference type="Proteomes" id="UP000799437">
    <property type="component" value="Unassembled WGS sequence"/>
</dbReference>